<evidence type="ECO:0000256" key="1">
    <source>
        <dbReference type="SAM" id="MobiDB-lite"/>
    </source>
</evidence>
<dbReference type="Gene3D" id="1.20.1270.60">
    <property type="entry name" value="Arfaptin homology (AH) domain/BAR domain"/>
    <property type="match status" value="1"/>
</dbReference>
<reference evidence="2 3" key="1">
    <citation type="submission" date="2020-08" db="EMBL/GenBank/DDBJ databases">
        <title>Plant Genome Project.</title>
        <authorList>
            <person name="Zhang R.-G."/>
        </authorList>
    </citation>
    <scope>NUCLEOTIDE SEQUENCE [LARGE SCALE GENOMIC DNA]</scope>
    <source>
        <tissue evidence="2">Rhizome</tissue>
    </source>
</reference>
<evidence type="ECO:0000313" key="2">
    <source>
        <dbReference type="EMBL" id="KAG6480134.1"/>
    </source>
</evidence>
<protein>
    <recommendedName>
        <fullName evidence="4">BAR domain-containing protein</fullName>
    </recommendedName>
</protein>
<feature type="region of interest" description="Disordered" evidence="1">
    <location>
        <begin position="543"/>
        <end position="630"/>
    </location>
</feature>
<feature type="compositionally biased region" description="Polar residues" evidence="1">
    <location>
        <begin position="483"/>
        <end position="495"/>
    </location>
</feature>
<dbReference type="PANTHER" id="PTHR34119">
    <property type="entry name" value="HYDROXYPROLINE-RICH GLYCOPROTEIN-LIKE"/>
    <property type="match status" value="1"/>
</dbReference>
<dbReference type="PANTHER" id="PTHR34119:SF1">
    <property type="entry name" value="OS04G0394700 PROTEIN"/>
    <property type="match status" value="1"/>
</dbReference>
<dbReference type="Proteomes" id="UP000734854">
    <property type="component" value="Unassembled WGS sequence"/>
</dbReference>
<feature type="compositionally biased region" description="Basic residues" evidence="1">
    <location>
        <begin position="1"/>
        <end position="23"/>
    </location>
</feature>
<name>A0A8J5KGD1_ZINOF</name>
<feature type="region of interest" description="Disordered" evidence="1">
    <location>
        <begin position="1"/>
        <end position="28"/>
    </location>
</feature>
<feature type="compositionally biased region" description="Low complexity" evidence="1">
    <location>
        <begin position="563"/>
        <end position="580"/>
    </location>
</feature>
<proteinExistence type="predicted"/>
<evidence type="ECO:0008006" key="4">
    <source>
        <dbReference type="Google" id="ProtNLM"/>
    </source>
</evidence>
<feature type="compositionally biased region" description="Low complexity" evidence="1">
    <location>
        <begin position="595"/>
        <end position="622"/>
    </location>
</feature>
<dbReference type="AlphaFoldDB" id="A0A8J5KGD1"/>
<dbReference type="EMBL" id="JACMSC010000017">
    <property type="protein sequence ID" value="KAG6480134.1"/>
    <property type="molecule type" value="Genomic_DNA"/>
</dbReference>
<organism evidence="2 3">
    <name type="scientific">Zingiber officinale</name>
    <name type="common">Ginger</name>
    <name type="synonym">Amomum zingiber</name>
    <dbReference type="NCBI Taxonomy" id="94328"/>
    <lineage>
        <taxon>Eukaryota</taxon>
        <taxon>Viridiplantae</taxon>
        <taxon>Streptophyta</taxon>
        <taxon>Embryophyta</taxon>
        <taxon>Tracheophyta</taxon>
        <taxon>Spermatophyta</taxon>
        <taxon>Magnoliopsida</taxon>
        <taxon>Liliopsida</taxon>
        <taxon>Zingiberales</taxon>
        <taxon>Zingiberaceae</taxon>
        <taxon>Zingiber</taxon>
    </lineage>
</organism>
<dbReference type="InterPro" id="IPR027267">
    <property type="entry name" value="AH/BAR_dom_sf"/>
</dbReference>
<dbReference type="CDD" id="cd07307">
    <property type="entry name" value="BAR"/>
    <property type="match status" value="1"/>
</dbReference>
<dbReference type="SUPFAM" id="SSF103657">
    <property type="entry name" value="BAR/IMD domain-like"/>
    <property type="match status" value="1"/>
</dbReference>
<keyword evidence="3" id="KW-1185">Reference proteome</keyword>
<gene>
    <name evidence="2" type="ORF">ZIOFF_063612</name>
</gene>
<sequence length="630" mass="70075">MKSSLKKMRGFAFRKHDQHKQKRETHPPAYQDELVQASQDMVDMKDCYDGLLSAAAATVNSAYEFSEALKELGACILEKTALNEDEESMVTISDSLINAGSVLLMLGKAQFELQKHVDRYRVHVLETITTPSESLLKELQIVEEMKRQCDEKRDFYNGMIAAQRLKGTSRNPKAESFTIEKLREAQDDYQEEATLFVFRLKSLKQGQFRSLLTQAARHHATQLNFFRKGVESLEVVEPHVKVVAEQQHIDYQFINLEDDDTEEEVDDFVYDDGEVSFGYGQYEGGQEAASVARNSMEEYSDKTQKDSLYFNKEPRAVSMSAPLLANKKVDFSDRISQLRPASTKKYHTYVLPTPLDERKSSLTDDKTISASRVETTAGLRRQLWYSSPLKPNMPGKDSADLQLPSPIKLPKAHSLLKENINSGQLRIPPLHEELSMSQFAINASDAKKIKRQAFSGPLTGHTPSNKTSVFSAFPTHTIAPQPSMAQKLSQNASPPISSPKINELHELPRPPVGSKQSAKPSSLVGHSGPLMYRCNEFRATSKLPLRSSQTASPLPTPPGAMARSFSIPSSSQRSPTVSVSELLEVPTNQNMTADISSPSLTPISLSPSQPPSRSSESVSQTSKPRGKEIV</sequence>
<dbReference type="InterPro" id="IPR037488">
    <property type="entry name" value="At2g33490-like"/>
</dbReference>
<accession>A0A8J5KGD1</accession>
<comment type="caution">
    <text evidence="2">The sequence shown here is derived from an EMBL/GenBank/DDBJ whole genome shotgun (WGS) entry which is preliminary data.</text>
</comment>
<feature type="region of interest" description="Disordered" evidence="1">
    <location>
        <begin position="483"/>
        <end position="527"/>
    </location>
</feature>
<evidence type="ECO:0000313" key="3">
    <source>
        <dbReference type="Proteomes" id="UP000734854"/>
    </source>
</evidence>